<feature type="compositionally biased region" description="Basic and acidic residues" evidence="1">
    <location>
        <begin position="427"/>
        <end position="436"/>
    </location>
</feature>
<reference evidence="3" key="1">
    <citation type="submission" date="2022-03" db="EMBL/GenBank/DDBJ databases">
        <authorList>
            <person name="Lindestad O."/>
        </authorList>
    </citation>
    <scope>NUCLEOTIDE SEQUENCE</scope>
</reference>
<keyword evidence="4" id="KW-1185">Reference proteome</keyword>
<evidence type="ECO:0000313" key="3">
    <source>
        <dbReference type="EMBL" id="CAH2218229.1"/>
    </source>
</evidence>
<proteinExistence type="predicted"/>
<name>A0A8S4QSH1_9NEOP</name>
<feature type="region of interest" description="Disordered" evidence="1">
    <location>
        <begin position="415"/>
        <end position="458"/>
    </location>
</feature>
<sequence>MVSLDIEGAFDNAWWPAIKLQLIKKNCPRNLRNLVNSYLENRNVQVRYAGETCTKATTKGCVQGSIAGPIFWNLLLDPLLDALDEQRVYFQAFADDVVLVFFSKTSENIQTKANDTLNFINTWGNKNKLKFAAHKTNAMVLTKKLNYDNPCLMMAGSTIELVNEIKILGLTLDSKLTFKKHISNNSKKVLNIYKQLSRAAKVSWGLNSEVTRTMYVSVIEPIILYAASVWAPAVKKIGVQKHLNTIQRGFAQKICKSYRTVSLHSALLLAGLIPLDLRVHEHADLYEAKRGRPILCLPDDRELERRVSFMTAEHPARDIEIGFSCLEDLEPATVEKYQLKGQLIFTDGSKIEGKVGAAISVWREGEERRAIKFKLERYCTVYQAELFALWKAVELVREGKERQTCIFSDSPILPGTAPKSEIVAPSRVRDKKEHRANSKPRKGHTNVLDQGPRRYSRK</sequence>
<evidence type="ECO:0000313" key="4">
    <source>
        <dbReference type="Proteomes" id="UP000838756"/>
    </source>
</evidence>
<dbReference type="PANTHER" id="PTHR33332">
    <property type="entry name" value="REVERSE TRANSCRIPTASE DOMAIN-CONTAINING PROTEIN"/>
    <property type="match status" value="1"/>
</dbReference>
<organism evidence="3 4">
    <name type="scientific">Pararge aegeria aegeria</name>
    <dbReference type="NCBI Taxonomy" id="348720"/>
    <lineage>
        <taxon>Eukaryota</taxon>
        <taxon>Metazoa</taxon>
        <taxon>Ecdysozoa</taxon>
        <taxon>Arthropoda</taxon>
        <taxon>Hexapoda</taxon>
        <taxon>Insecta</taxon>
        <taxon>Pterygota</taxon>
        <taxon>Neoptera</taxon>
        <taxon>Endopterygota</taxon>
        <taxon>Lepidoptera</taxon>
        <taxon>Glossata</taxon>
        <taxon>Ditrysia</taxon>
        <taxon>Papilionoidea</taxon>
        <taxon>Nymphalidae</taxon>
        <taxon>Satyrinae</taxon>
        <taxon>Satyrini</taxon>
        <taxon>Parargina</taxon>
        <taxon>Pararge</taxon>
    </lineage>
</organism>
<accession>A0A8S4QSH1</accession>
<gene>
    <name evidence="3" type="primary">jg18388</name>
    <name evidence="3" type="ORF">PAEG_LOCUS6076</name>
</gene>
<dbReference type="AlphaFoldDB" id="A0A8S4QSH1"/>
<dbReference type="InterPro" id="IPR012337">
    <property type="entry name" value="RNaseH-like_sf"/>
</dbReference>
<comment type="caution">
    <text evidence="3">The sequence shown here is derived from an EMBL/GenBank/DDBJ whole genome shotgun (WGS) entry which is preliminary data.</text>
</comment>
<dbReference type="EMBL" id="CAKXAJ010019265">
    <property type="protein sequence ID" value="CAH2218229.1"/>
    <property type="molecule type" value="Genomic_DNA"/>
</dbReference>
<dbReference type="PROSITE" id="PS50878">
    <property type="entry name" value="RT_POL"/>
    <property type="match status" value="1"/>
</dbReference>
<feature type="domain" description="Reverse transcriptase" evidence="2">
    <location>
        <begin position="1"/>
        <end position="172"/>
    </location>
</feature>
<dbReference type="OrthoDB" id="411871at2759"/>
<dbReference type="CDD" id="cd09276">
    <property type="entry name" value="Rnase_HI_RT_non_LTR"/>
    <property type="match status" value="1"/>
</dbReference>
<evidence type="ECO:0000259" key="2">
    <source>
        <dbReference type="PROSITE" id="PS50878"/>
    </source>
</evidence>
<dbReference type="Pfam" id="PF00078">
    <property type="entry name" value="RVT_1"/>
    <property type="match status" value="1"/>
</dbReference>
<dbReference type="Proteomes" id="UP000838756">
    <property type="component" value="Unassembled WGS sequence"/>
</dbReference>
<dbReference type="Gene3D" id="3.30.420.10">
    <property type="entry name" value="Ribonuclease H-like superfamily/Ribonuclease H"/>
    <property type="match status" value="1"/>
</dbReference>
<dbReference type="GO" id="GO:0003676">
    <property type="term" value="F:nucleic acid binding"/>
    <property type="evidence" value="ECO:0007669"/>
    <property type="project" value="InterPro"/>
</dbReference>
<protein>
    <submittedName>
        <fullName evidence="3">Jg18388 protein</fullName>
    </submittedName>
</protein>
<dbReference type="InterPro" id="IPR036397">
    <property type="entry name" value="RNaseH_sf"/>
</dbReference>
<dbReference type="InterPro" id="IPR000477">
    <property type="entry name" value="RT_dom"/>
</dbReference>
<dbReference type="SUPFAM" id="SSF53098">
    <property type="entry name" value="Ribonuclease H-like"/>
    <property type="match status" value="1"/>
</dbReference>
<evidence type="ECO:0000256" key="1">
    <source>
        <dbReference type="SAM" id="MobiDB-lite"/>
    </source>
</evidence>